<feature type="transmembrane region" description="Helical" evidence="1">
    <location>
        <begin position="91"/>
        <end position="111"/>
    </location>
</feature>
<sequence>MLFTSPDTGDWVRARRAFTASLDGRILGSHRVRPKDLGVVVDDRPQGLFSPPICVRFDTGLSSCEVHAPVRHLRIVRRGGGQPGFDSRTGLVHAARAGVILAFALPVLLFVGDYLRVHRSVDGMIGAFAIGVLDSGLQMIGYLIAHPVQAVAFLLVSAVLGRFAFGR</sequence>
<gene>
    <name evidence="2" type="ORF">CHR55_33705</name>
</gene>
<evidence type="ECO:0000256" key="1">
    <source>
        <dbReference type="SAM" id="Phobius"/>
    </source>
</evidence>
<proteinExistence type="predicted"/>
<keyword evidence="1" id="KW-0812">Transmembrane</keyword>
<dbReference type="EMBL" id="NOVD01000101">
    <property type="protein sequence ID" value="PCK21650.1"/>
    <property type="molecule type" value="Genomic_DNA"/>
</dbReference>
<protein>
    <submittedName>
        <fullName evidence="2">Uncharacterized protein</fullName>
    </submittedName>
</protein>
<dbReference type="AlphaFoldDB" id="A0A2A5IWG7"/>
<keyword evidence="1" id="KW-1133">Transmembrane helix</keyword>
<accession>A0A2A5IWG7</accession>
<reference evidence="2 3" key="1">
    <citation type="submission" date="2017-07" db="EMBL/GenBank/DDBJ databases">
        <title>Draft sequence of Rhodococcus enclensis 23b-28.</title>
        <authorList>
            <person name="Besaury L."/>
            <person name="Sancelme M."/>
            <person name="Amato P."/>
            <person name="Lallement A."/>
            <person name="Delort A.-M."/>
        </authorList>
    </citation>
    <scope>NUCLEOTIDE SEQUENCE [LARGE SCALE GENOMIC DNA]</scope>
    <source>
        <strain evidence="2 3">23b-28</strain>
    </source>
</reference>
<feature type="transmembrane region" description="Helical" evidence="1">
    <location>
        <begin position="123"/>
        <end position="142"/>
    </location>
</feature>
<evidence type="ECO:0000313" key="2">
    <source>
        <dbReference type="EMBL" id="PCK21650.1"/>
    </source>
</evidence>
<dbReference type="Proteomes" id="UP000230886">
    <property type="component" value="Unassembled WGS sequence"/>
</dbReference>
<dbReference type="RefSeq" id="WP_143542784.1">
    <property type="nucleotide sequence ID" value="NZ_NOVD01000101.1"/>
</dbReference>
<name>A0A2A5IWG7_RHOSG</name>
<keyword evidence="1" id="KW-0472">Membrane</keyword>
<feature type="transmembrane region" description="Helical" evidence="1">
    <location>
        <begin position="148"/>
        <end position="165"/>
    </location>
</feature>
<comment type="caution">
    <text evidence="2">The sequence shown here is derived from an EMBL/GenBank/DDBJ whole genome shotgun (WGS) entry which is preliminary data.</text>
</comment>
<evidence type="ECO:0000313" key="3">
    <source>
        <dbReference type="Proteomes" id="UP000230886"/>
    </source>
</evidence>
<organism evidence="2 3">
    <name type="scientific">Rhodococcus qingshengii</name>
    <dbReference type="NCBI Taxonomy" id="334542"/>
    <lineage>
        <taxon>Bacteria</taxon>
        <taxon>Bacillati</taxon>
        <taxon>Actinomycetota</taxon>
        <taxon>Actinomycetes</taxon>
        <taxon>Mycobacteriales</taxon>
        <taxon>Nocardiaceae</taxon>
        <taxon>Rhodococcus</taxon>
        <taxon>Rhodococcus erythropolis group</taxon>
    </lineage>
</organism>